<dbReference type="PANTHER" id="PTHR42813">
    <property type="entry name" value="ZINC-TYPE ALCOHOL DEHYDROGENASE-LIKE"/>
    <property type="match status" value="1"/>
</dbReference>
<evidence type="ECO:0000256" key="2">
    <source>
        <dbReference type="ARBA" id="ARBA00022723"/>
    </source>
</evidence>
<dbReference type="Gene3D" id="3.90.180.10">
    <property type="entry name" value="Medium-chain alcohol dehydrogenases, catalytic domain"/>
    <property type="match status" value="1"/>
</dbReference>
<dbReference type="OrthoDB" id="3941538at2759"/>
<dbReference type="Gene3D" id="3.40.50.720">
    <property type="entry name" value="NAD(P)-binding Rossmann-like Domain"/>
    <property type="match status" value="1"/>
</dbReference>
<evidence type="ECO:0000256" key="3">
    <source>
        <dbReference type="ARBA" id="ARBA00022833"/>
    </source>
</evidence>
<gene>
    <name evidence="7" type="ORF">FA15DRAFT_663812</name>
</gene>
<keyword evidence="3 5" id="KW-0862">Zinc</keyword>
<dbReference type="PROSITE" id="PS00059">
    <property type="entry name" value="ADH_ZINC"/>
    <property type="match status" value="1"/>
</dbReference>
<dbReference type="STRING" id="230819.A0A5C3L9Z1"/>
<keyword evidence="8" id="KW-1185">Reference proteome</keyword>
<dbReference type="AlphaFoldDB" id="A0A5C3L9Z1"/>
<dbReference type="InterPro" id="IPR020843">
    <property type="entry name" value="ER"/>
</dbReference>
<feature type="domain" description="Enoyl reductase (ER)" evidence="6">
    <location>
        <begin position="30"/>
        <end position="416"/>
    </location>
</feature>
<evidence type="ECO:0000313" key="8">
    <source>
        <dbReference type="Proteomes" id="UP000307440"/>
    </source>
</evidence>
<keyword evidence="2 5" id="KW-0479">Metal-binding</keyword>
<dbReference type="SUPFAM" id="SSF51735">
    <property type="entry name" value="NAD(P)-binding Rossmann-fold domains"/>
    <property type="match status" value="1"/>
</dbReference>
<dbReference type="Proteomes" id="UP000307440">
    <property type="component" value="Unassembled WGS sequence"/>
</dbReference>
<reference evidence="7 8" key="1">
    <citation type="journal article" date="2019" name="Nat. Ecol. Evol.">
        <title>Megaphylogeny resolves global patterns of mushroom evolution.</title>
        <authorList>
            <person name="Varga T."/>
            <person name="Krizsan K."/>
            <person name="Foldi C."/>
            <person name="Dima B."/>
            <person name="Sanchez-Garcia M."/>
            <person name="Sanchez-Ramirez S."/>
            <person name="Szollosi G.J."/>
            <person name="Szarkandi J.G."/>
            <person name="Papp V."/>
            <person name="Albert L."/>
            <person name="Andreopoulos W."/>
            <person name="Angelini C."/>
            <person name="Antonin V."/>
            <person name="Barry K.W."/>
            <person name="Bougher N.L."/>
            <person name="Buchanan P."/>
            <person name="Buyck B."/>
            <person name="Bense V."/>
            <person name="Catcheside P."/>
            <person name="Chovatia M."/>
            <person name="Cooper J."/>
            <person name="Damon W."/>
            <person name="Desjardin D."/>
            <person name="Finy P."/>
            <person name="Geml J."/>
            <person name="Haridas S."/>
            <person name="Hughes K."/>
            <person name="Justo A."/>
            <person name="Karasinski D."/>
            <person name="Kautmanova I."/>
            <person name="Kiss B."/>
            <person name="Kocsube S."/>
            <person name="Kotiranta H."/>
            <person name="LaButti K.M."/>
            <person name="Lechner B.E."/>
            <person name="Liimatainen K."/>
            <person name="Lipzen A."/>
            <person name="Lukacs Z."/>
            <person name="Mihaltcheva S."/>
            <person name="Morgado L.N."/>
            <person name="Niskanen T."/>
            <person name="Noordeloos M.E."/>
            <person name="Ohm R.A."/>
            <person name="Ortiz-Santana B."/>
            <person name="Ovrebo C."/>
            <person name="Racz N."/>
            <person name="Riley R."/>
            <person name="Savchenko A."/>
            <person name="Shiryaev A."/>
            <person name="Soop K."/>
            <person name="Spirin V."/>
            <person name="Szebenyi C."/>
            <person name="Tomsovsky M."/>
            <person name="Tulloss R.E."/>
            <person name="Uehling J."/>
            <person name="Grigoriev I.V."/>
            <person name="Vagvolgyi C."/>
            <person name="Papp T."/>
            <person name="Martin F.M."/>
            <person name="Miettinen O."/>
            <person name="Hibbett D.S."/>
            <person name="Nagy L.G."/>
        </authorList>
    </citation>
    <scope>NUCLEOTIDE SEQUENCE [LARGE SCALE GENOMIC DNA]</scope>
    <source>
        <strain evidence="7 8">CBS 121175</strain>
    </source>
</reference>
<comment type="similarity">
    <text evidence="5">Belongs to the zinc-containing alcohol dehydrogenase family.</text>
</comment>
<name>A0A5C3L9Z1_COPMA</name>
<dbReference type="GO" id="GO:0008270">
    <property type="term" value="F:zinc ion binding"/>
    <property type="evidence" value="ECO:0007669"/>
    <property type="project" value="InterPro"/>
</dbReference>
<evidence type="ECO:0000259" key="6">
    <source>
        <dbReference type="SMART" id="SM00829"/>
    </source>
</evidence>
<organism evidence="7 8">
    <name type="scientific">Coprinopsis marcescibilis</name>
    <name type="common">Agaric fungus</name>
    <name type="synonym">Psathyrella marcescibilis</name>
    <dbReference type="NCBI Taxonomy" id="230819"/>
    <lineage>
        <taxon>Eukaryota</taxon>
        <taxon>Fungi</taxon>
        <taxon>Dikarya</taxon>
        <taxon>Basidiomycota</taxon>
        <taxon>Agaricomycotina</taxon>
        <taxon>Agaricomycetes</taxon>
        <taxon>Agaricomycetidae</taxon>
        <taxon>Agaricales</taxon>
        <taxon>Agaricineae</taxon>
        <taxon>Psathyrellaceae</taxon>
        <taxon>Coprinopsis</taxon>
    </lineage>
</organism>
<sequence length="454" mass="49529">MQTAANAAQNYMGPLPTTVHPEYEPDESGATMRALAWFGNTDVRMIDAPVPKVTEPEDVIVKVTATTICGSDLHLYHGEILALQRGDILGHEFMGVIDQVGPGVKNLHPGQRVVASFQIACGECEFCQKKLSSMCDRTNPSSLQKAMYGTNDAGFYGYSHFTGGYAGGQAEYVRVPKGSVNLLPIPDNITDEQALFLSDILPTSYHAVVDTGVENGDTVAIWGLGPVGMYVAKWAQLKGASRIIGIDSVPERLDFAKEKLGIEIINFKDCKHVPTRIREIVGEKGVDVAIDAGSFHEPKSLAHKVQKFLMLETDVPETINEMLVSVRKMGRCGIIAAYAGYANGVNLGALMEKGIRLIGNGQAPVHLYWKEILEDYIMTGKMDPTFIISHRVPLEELPALYAAFDKRLNGVEKVIVDTKFTKPLGNRGNTLPPLTRVDEWSGNGLAQTQRVSVN</sequence>
<dbReference type="Pfam" id="PF08240">
    <property type="entry name" value="ADH_N"/>
    <property type="match status" value="1"/>
</dbReference>
<dbReference type="PANTHER" id="PTHR42813:SF1">
    <property type="entry name" value="DEHYDROGENASE, PUTATIVE (AFU_ORTHOLOGUE AFUA_5G03930)-RELATED"/>
    <property type="match status" value="1"/>
</dbReference>
<proteinExistence type="inferred from homology"/>
<dbReference type="InterPro" id="IPR013154">
    <property type="entry name" value="ADH-like_N"/>
</dbReference>
<evidence type="ECO:0000256" key="1">
    <source>
        <dbReference type="ARBA" id="ARBA00001947"/>
    </source>
</evidence>
<evidence type="ECO:0000256" key="4">
    <source>
        <dbReference type="ARBA" id="ARBA00023002"/>
    </source>
</evidence>
<keyword evidence="4" id="KW-0560">Oxidoreductase</keyword>
<protein>
    <submittedName>
        <fullName evidence="7">R,R-butanediol dehydrogenase</fullName>
    </submittedName>
</protein>
<accession>A0A5C3L9Z1</accession>
<dbReference type="InterPro" id="IPR013149">
    <property type="entry name" value="ADH-like_C"/>
</dbReference>
<evidence type="ECO:0000256" key="5">
    <source>
        <dbReference type="RuleBase" id="RU361277"/>
    </source>
</evidence>
<dbReference type="SUPFAM" id="SSF50129">
    <property type="entry name" value="GroES-like"/>
    <property type="match status" value="1"/>
</dbReference>
<evidence type="ECO:0000313" key="7">
    <source>
        <dbReference type="EMBL" id="TFK29657.1"/>
    </source>
</evidence>
<dbReference type="SMART" id="SM00829">
    <property type="entry name" value="PKS_ER"/>
    <property type="match status" value="1"/>
</dbReference>
<dbReference type="InterPro" id="IPR002328">
    <property type="entry name" value="ADH_Zn_CS"/>
</dbReference>
<dbReference type="CDD" id="cd08283">
    <property type="entry name" value="FDH_like_1"/>
    <property type="match status" value="1"/>
</dbReference>
<dbReference type="EMBL" id="ML210148">
    <property type="protein sequence ID" value="TFK29657.1"/>
    <property type="molecule type" value="Genomic_DNA"/>
</dbReference>
<dbReference type="GO" id="GO:0016491">
    <property type="term" value="F:oxidoreductase activity"/>
    <property type="evidence" value="ECO:0007669"/>
    <property type="project" value="UniProtKB-KW"/>
</dbReference>
<comment type="cofactor">
    <cofactor evidence="1 5">
        <name>Zn(2+)</name>
        <dbReference type="ChEBI" id="CHEBI:29105"/>
    </cofactor>
</comment>
<dbReference type="InterPro" id="IPR036291">
    <property type="entry name" value="NAD(P)-bd_dom_sf"/>
</dbReference>
<dbReference type="InterPro" id="IPR011032">
    <property type="entry name" value="GroES-like_sf"/>
</dbReference>
<dbReference type="Pfam" id="PF00107">
    <property type="entry name" value="ADH_zinc_N"/>
    <property type="match status" value="1"/>
</dbReference>